<feature type="domain" description="GapR-like DNA-binding" evidence="2">
    <location>
        <begin position="10"/>
        <end position="80"/>
    </location>
</feature>
<accession>A0ABT5JKN7</accession>
<evidence type="ECO:0000259" key="2">
    <source>
        <dbReference type="Pfam" id="PF10073"/>
    </source>
</evidence>
<gene>
    <name evidence="3" type="ORF">PQJ73_30405</name>
</gene>
<evidence type="ECO:0000313" key="3">
    <source>
        <dbReference type="EMBL" id="MDC7790013.1"/>
    </source>
</evidence>
<dbReference type="EMBL" id="JAQQLI010000109">
    <property type="protein sequence ID" value="MDC7790013.1"/>
    <property type="molecule type" value="Genomic_DNA"/>
</dbReference>
<comment type="caution">
    <text evidence="3">The sequence shown here is derived from an EMBL/GenBank/DDBJ whole genome shotgun (WGS) entry which is preliminary data.</text>
</comment>
<protein>
    <submittedName>
        <fullName evidence="3">DUF2312 domain-containing protein</fullName>
    </submittedName>
</protein>
<keyword evidence="4" id="KW-1185">Reference proteome</keyword>
<evidence type="ECO:0000256" key="1">
    <source>
        <dbReference type="SAM" id="Coils"/>
    </source>
</evidence>
<proteinExistence type="predicted"/>
<evidence type="ECO:0000313" key="4">
    <source>
        <dbReference type="Proteomes" id="UP001165652"/>
    </source>
</evidence>
<name>A0ABT5JKN7_RHOTP</name>
<keyword evidence="1" id="KW-0175">Coiled coil</keyword>
<dbReference type="Proteomes" id="UP001165652">
    <property type="component" value="Unassembled WGS sequence"/>
</dbReference>
<sequence>MSGSDVTGIAGDQLRTIVERIETIDEEIKALNEAKKEIFLEAKGNGFDVKILREVIRIRKQDQKERDERETLLDLYLEAITNAAVPSAKKKAA</sequence>
<dbReference type="RefSeq" id="WP_272780833.1">
    <property type="nucleotide sequence ID" value="NZ_JAQQLI010000109.1"/>
</dbReference>
<organism evidence="3 4">
    <name type="scientific">Rhodoplanes tepidamans</name>
    <name type="common">Rhodoplanes cryptolactis</name>
    <dbReference type="NCBI Taxonomy" id="200616"/>
    <lineage>
        <taxon>Bacteria</taxon>
        <taxon>Pseudomonadati</taxon>
        <taxon>Pseudomonadota</taxon>
        <taxon>Alphaproteobacteria</taxon>
        <taxon>Hyphomicrobiales</taxon>
        <taxon>Nitrobacteraceae</taxon>
        <taxon>Rhodoplanes</taxon>
    </lineage>
</organism>
<reference evidence="3" key="2">
    <citation type="submission" date="2023-02" db="EMBL/GenBank/DDBJ databases">
        <authorList>
            <person name="Rayyan A."/>
            <person name="Meyer T."/>
            <person name="Kyndt J.A."/>
        </authorList>
    </citation>
    <scope>NUCLEOTIDE SEQUENCE</scope>
    <source>
        <strain evidence="3">DSM 9987</strain>
    </source>
</reference>
<dbReference type="Pfam" id="PF10073">
    <property type="entry name" value="GapR_DNA-bd"/>
    <property type="match status" value="1"/>
</dbReference>
<feature type="coiled-coil region" evidence="1">
    <location>
        <begin position="14"/>
        <end position="41"/>
    </location>
</feature>
<dbReference type="InterPro" id="IPR046367">
    <property type="entry name" value="GapR-like_DNA-bd"/>
</dbReference>
<reference evidence="3" key="1">
    <citation type="journal article" date="2023" name="Microbiol Resour">
        <title>Genome Sequences of Rhodoplanes serenus and Two Thermotolerant Strains, Rhodoplanes tepidamans and 'Rhodoplanes cryptolactis,' Further Refine the Genus.</title>
        <authorList>
            <person name="Rayyan A.A."/>
            <person name="Kyndt J.A."/>
        </authorList>
    </citation>
    <scope>NUCLEOTIDE SEQUENCE</scope>
    <source>
        <strain evidence="3">DSM 9987</strain>
    </source>
</reference>